<sequence>MGGVELTQDWLQRVIPLPKEAEVRGAHFAATSDVSLVVDEGAGPLIGTVREVMAPFAKGREGRVVLHFVLAKDADGLCPAERLKRLGSLPHSEQAYLITPVYGEGFSGLLVVALTDLGLLYGARTLKQMMQPTLREGRVTVPELDLTDWPDVGERGQWGGSAAQDLAWLAERKFNVVEYAASLSCEEDGRGVAKVDAAVLAEAVRVGIKLVPYIPHLEQLFTLFNLFKRLPQIASTPDPDKPLPSDYAPGICFSHPDALRVVEDWLMDLARTPGVTDMMVWLSEDAAPCFCERCRGREPFALETQAIVNAFERARAVNPQASLRILLTQGSYLVNDRVLEAAPEDVKITYYHGGLTYDSSHRPMIYPRLEAFARSGRWLGVYPQVTTAWRAVTPFTGPQFIRARMNEFAAKRLSNVITYAVPANRFHEFNVTAAGEWLWNSRGRTDEAFSEAWARSKGIGDSKGYAKWATAIGPVGWTLAGSRVALQLIFSHDRRALDGEHPIRFGEGILAEVHSESQLRSEVQQAEQALALALNAGDEAAICESRIVAAFLRLAGALKTLSEAPKDARGLTPGQLARYRVAFEGVDQAARTLEVEHFRWAEAVASGDLPSRLLDTIAVGYRAAASAVEVIARLGLTDPTPEFRPKEIGAWSSRDFEGGPACRVALDLSGAWTGPGPYVLTFEYTDGAYGVTVGDLRFVGVAPDGTETALGDVTVRNIVNRYERWREVRITFPEMAFDQRPRIYADLRLPEHADEKRRISNGRVVARRGLRTGSL</sequence>
<dbReference type="AlphaFoldDB" id="A0A1F6C2Y6"/>
<comment type="caution">
    <text evidence="4">The sequence shown here is derived from an EMBL/GenBank/DDBJ whole genome shotgun (WGS) entry which is preliminary data.</text>
</comment>
<reference evidence="4 5" key="1">
    <citation type="journal article" date="2016" name="Nat. Commun.">
        <title>Thousands of microbial genomes shed light on interconnected biogeochemical processes in an aquifer system.</title>
        <authorList>
            <person name="Anantharaman K."/>
            <person name="Brown C.T."/>
            <person name="Hug L.A."/>
            <person name="Sharon I."/>
            <person name="Castelle C.J."/>
            <person name="Probst A.J."/>
            <person name="Thomas B.C."/>
            <person name="Singh A."/>
            <person name="Wilkins M.J."/>
            <person name="Karaoz U."/>
            <person name="Brodie E.L."/>
            <person name="Williams K.H."/>
            <person name="Hubbard S.S."/>
            <person name="Banfield J.F."/>
        </authorList>
    </citation>
    <scope>NUCLEOTIDE SEQUENCE [LARGE SCALE GENOMIC DNA]</scope>
    <source>
        <strain evidence="5">RIFCSPLOWO2_12_FULL_64_10</strain>
    </source>
</reference>
<feature type="domain" description="Beta-hexosaminidase bacterial type N-terminal" evidence="3">
    <location>
        <begin position="13"/>
        <end position="149"/>
    </location>
</feature>
<dbReference type="GO" id="GO:0005975">
    <property type="term" value="P:carbohydrate metabolic process"/>
    <property type="evidence" value="ECO:0007669"/>
    <property type="project" value="UniProtKB-ARBA"/>
</dbReference>
<keyword evidence="2" id="KW-0326">Glycosidase</keyword>
<evidence type="ECO:0000313" key="4">
    <source>
        <dbReference type="EMBL" id="OGG43549.1"/>
    </source>
</evidence>
<name>A0A1F6C2Y6_HANXR</name>
<dbReference type="Pfam" id="PF02838">
    <property type="entry name" value="Glyco_hydro_20b"/>
    <property type="match status" value="1"/>
</dbReference>
<dbReference type="InterPro" id="IPR015882">
    <property type="entry name" value="HEX_bac_N"/>
</dbReference>
<accession>A0A1F6C2Y6</accession>
<evidence type="ECO:0000259" key="3">
    <source>
        <dbReference type="Pfam" id="PF02838"/>
    </source>
</evidence>
<dbReference type="Gene3D" id="3.30.379.10">
    <property type="entry name" value="Chitobiase/beta-hexosaminidase domain 2-like"/>
    <property type="match status" value="1"/>
</dbReference>
<gene>
    <name evidence="4" type="ORF">A3F84_20480</name>
</gene>
<evidence type="ECO:0000313" key="5">
    <source>
        <dbReference type="Proteomes" id="UP000178606"/>
    </source>
</evidence>
<dbReference type="SUPFAM" id="SSF55545">
    <property type="entry name" value="beta-N-acetylhexosaminidase-like domain"/>
    <property type="match status" value="1"/>
</dbReference>
<keyword evidence="1" id="KW-0378">Hydrolase</keyword>
<dbReference type="GO" id="GO:0016798">
    <property type="term" value="F:hydrolase activity, acting on glycosyl bonds"/>
    <property type="evidence" value="ECO:0007669"/>
    <property type="project" value="UniProtKB-KW"/>
</dbReference>
<evidence type="ECO:0000256" key="2">
    <source>
        <dbReference type="ARBA" id="ARBA00023295"/>
    </source>
</evidence>
<proteinExistence type="predicted"/>
<dbReference type="EMBL" id="MFKF01000432">
    <property type="protein sequence ID" value="OGG43549.1"/>
    <property type="molecule type" value="Genomic_DNA"/>
</dbReference>
<evidence type="ECO:0000256" key="1">
    <source>
        <dbReference type="ARBA" id="ARBA00022801"/>
    </source>
</evidence>
<organism evidence="4 5">
    <name type="scientific">Handelsmanbacteria sp. (strain RIFCSPLOWO2_12_FULL_64_10)</name>
    <dbReference type="NCBI Taxonomy" id="1817868"/>
    <lineage>
        <taxon>Bacteria</taxon>
        <taxon>Candidatus Handelsmaniibacteriota</taxon>
    </lineage>
</organism>
<dbReference type="InterPro" id="IPR029018">
    <property type="entry name" value="Hex-like_dom2"/>
</dbReference>
<protein>
    <recommendedName>
        <fullName evidence="3">Beta-hexosaminidase bacterial type N-terminal domain-containing protein</fullName>
    </recommendedName>
</protein>
<dbReference type="Proteomes" id="UP000178606">
    <property type="component" value="Unassembled WGS sequence"/>
</dbReference>